<dbReference type="RefSeq" id="XP_007332838.1">
    <property type="nucleotide sequence ID" value="XM_007332776.1"/>
</dbReference>
<dbReference type="PANTHER" id="PTHR43900">
    <property type="entry name" value="GLUTATHIONE S-TRANSFERASE RHO"/>
    <property type="match status" value="1"/>
</dbReference>
<proteinExistence type="inferred from homology"/>
<evidence type="ECO:0000256" key="3">
    <source>
        <dbReference type="ARBA" id="ARBA00022679"/>
    </source>
</evidence>
<evidence type="ECO:0000313" key="7">
    <source>
        <dbReference type="EMBL" id="EKM76426.1"/>
    </source>
</evidence>
<keyword evidence="3" id="KW-0808">Transferase</keyword>
<dbReference type="SFLD" id="SFLDG01154">
    <property type="entry name" value="Main.5:_Phi-like"/>
    <property type="match status" value="1"/>
</dbReference>
<accession>K5WM77</accession>
<dbReference type="OMA" id="PRIIEWV"/>
<sequence>MVLKLYGWRPSPYVQMVMVVLYEKRIPFEFINVELSKLENRRPEYAAVHPFTQVPAIDDDGFILYESRAICRYLEEKYSNEGTRLIPADLHKRALVEQAFWTEAYHFSMHAKPILFEYVVRSMMNGLEIDQRRVVKETKALLATVDFYEQLLSKQRYIAGDEFSLADIYHLPATTDLSERAKINIIEGRPNVERWIRDVMDRESWRKVKEQRVSKL</sequence>
<dbReference type="SUPFAM" id="SSF47616">
    <property type="entry name" value="GST C-terminal domain-like"/>
    <property type="match status" value="1"/>
</dbReference>
<dbReference type="GeneID" id="18830434"/>
<dbReference type="EC" id="2.5.1.18" evidence="2"/>
<comment type="similarity">
    <text evidence="1">Belongs to the GST superfamily. Phi family.</text>
</comment>
<evidence type="ECO:0000256" key="2">
    <source>
        <dbReference type="ARBA" id="ARBA00012452"/>
    </source>
</evidence>
<dbReference type="GO" id="GO:0006749">
    <property type="term" value="P:glutathione metabolic process"/>
    <property type="evidence" value="ECO:0007669"/>
    <property type="project" value="TreeGrafter"/>
</dbReference>
<dbReference type="SFLD" id="SFLDS00019">
    <property type="entry name" value="Glutathione_Transferase_(cytos"/>
    <property type="match status" value="1"/>
</dbReference>
<dbReference type="FunFam" id="3.40.30.10:FF:000016">
    <property type="entry name" value="Glutathione S-transferase F2"/>
    <property type="match status" value="1"/>
</dbReference>
<dbReference type="Gene3D" id="3.40.30.10">
    <property type="entry name" value="Glutaredoxin"/>
    <property type="match status" value="1"/>
</dbReference>
<reference evidence="8" key="1">
    <citation type="journal article" date="2012" name="Proc. Natl. Acad. Sci. U.S.A.">
        <title>Genome sequence of the button mushroom Agaricus bisporus reveals mechanisms governing adaptation to a humic-rich ecological niche.</title>
        <authorList>
            <person name="Morin E."/>
            <person name="Kohler A."/>
            <person name="Baker A.R."/>
            <person name="Foulongne-Oriol M."/>
            <person name="Lombard V."/>
            <person name="Nagy L.G."/>
            <person name="Ohm R.A."/>
            <person name="Patyshakuliyeva A."/>
            <person name="Brun A."/>
            <person name="Aerts A.L."/>
            <person name="Bailey A.M."/>
            <person name="Billette C."/>
            <person name="Coutinho P.M."/>
            <person name="Deakin G."/>
            <person name="Doddapaneni H."/>
            <person name="Floudas D."/>
            <person name="Grimwood J."/>
            <person name="Hilden K."/>
            <person name="Kuees U."/>
            <person name="LaButti K.M."/>
            <person name="Lapidus A."/>
            <person name="Lindquist E.A."/>
            <person name="Lucas S.M."/>
            <person name="Murat C."/>
            <person name="Riley R.W."/>
            <person name="Salamov A.A."/>
            <person name="Schmutz J."/>
            <person name="Subramanian V."/>
            <person name="Woesten H.A.B."/>
            <person name="Xu J."/>
            <person name="Eastwood D.C."/>
            <person name="Foster G.D."/>
            <person name="Sonnenberg A.S."/>
            <person name="Cullen D."/>
            <person name="de Vries R.P."/>
            <person name="Lundell T."/>
            <person name="Hibbett D.S."/>
            <person name="Henrissat B."/>
            <person name="Burton K.S."/>
            <person name="Kerrigan R.W."/>
            <person name="Challen M.P."/>
            <person name="Grigoriev I.V."/>
            <person name="Martin F."/>
        </authorList>
    </citation>
    <scope>NUCLEOTIDE SEQUENCE [LARGE SCALE GENOMIC DNA]</scope>
    <source>
        <strain evidence="8">JB137-S8 / ATCC MYA-4627 / FGSC 10392</strain>
    </source>
</reference>
<dbReference type="GO" id="GO:0009636">
    <property type="term" value="P:response to toxic substance"/>
    <property type="evidence" value="ECO:0007669"/>
    <property type="project" value="UniProtKB-ARBA"/>
</dbReference>
<dbReference type="InterPro" id="IPR004045">
    <property type="entry name" value="Glutathione_S-Trfase_N"/>
</dbReference>
<dbReference type="InParanoid" id="K5WM77"/>
<dbReference type="Gene3D" id="1.20.1050.10">
    <property type="match status" value="1"/>
</dbReference>
<dbReference type="InterPro" id="IPR004046">
    <property type="entry name" value="GST_C"/>
</dbReference>
<evidence type="ECO:0000259" key="6">
    <source>
        <dbReference type="PROSITE" id="PS50405"/>
    </source>
</evidence>
<protein>
    <recommendedName>
        <fullName evidence="2">glutathione transferase</fullName>
        <ecNumber evidence="2">2.5.1.18</ecNumber>
    </recommendedName>
</protein>
<dbReference type="Proteomes" id="UP000008493">
    <property type="component" value="Unassembled WGS sequence"/>
</dbReference>
<dbReference type="GO" id="GO:0043295">
    <property type="term" value="F:glutathione binding"/>
    <property type="evidence" value="ECO:0007669"/>
    <property type="project" value="TreeGrafter"/>
</dbReference>
<evidence type="ECO:0000259" key="5">
    <source>
        <dbReference type="PROSITE" id="PS50404"/>
    </source>
</evidence>
<comment type="catalytic activity">
    <reaction evidence="4">
        <text>RX + glutathione = an S-substituted glutathione + a halide anion + H(+)</text>
        <dbReference type="Rhea" id="RHEA:16437"/>
        <dbReference type="ChEBI" id="CHEBI:15378"/>
        <dbReference type="ChEBI" id="CHEBI:16042"/>
        <dbReference type="ChEBI" id="CHEBI:17792"/>
        <dbReference type="ChEBI" id="CHEBI:57925"/>
        <dbReference type="ChEBI" id="CHEBI:90779"/>
        <dbReference type="EC" id="2.5.1.18"/>
    </reaction>
</comment>
<name>K5WM77_AGABU</name>
<dbReference type="FunCoup" id="K5WM77">
    <property type="interactions" value="278"/>
</dbReference>
<dbReference type="eggNOG" id="KOG0867">
    <property type="taxonomic scope" value="Eukaryota"/>
</dbReference>
<dbReference type="STRING" id="597362.K5WM77"/>
<dbReference type="KEGG" id="abp:AGABI1DRAFT63101"/>
<dbReference type="GO" id="GO:0005737">
    <property type="term" value="C:cytoplasm"/>
    <property type="evidence" value="ECO:0007669"/>
    <property type="project" value="TreeGrafter"/>
</dbReference>
<evidence type="ECO:0000313" key="8">
    <source>
        <dbReference type="Proteomes" id="UP000008493"/>
    </source>
</evidence>
<evidence type="ECO:0000256" key="1">
    <source>
        <dbReference type="ARBA" id="ARBA00010128"/>
    </source>
</evidence>
<dbReference type="InterPro" id="IPR036282">
    <property type="entry name" value="Glutathione-S-Trfase_C_sf"/>
</dbReference>
<feature type="domain" description="GST C-terminal" evidence="6">
    <location>
        <begin position="89"/>
        <end position="216"/>
    </location>
</feature>
<dbReference type="SUPFAM" id="SSF52833">
    <property type="entry name" value="Thioredoxin-like"/>
    <property type="match status" value="1"/>
</dbReference>
<dbReference type="SFLD" id="SFLDG00358">
    <property type="entry name" value="Main_(cytGST)"/>
    <property type="match status" value="1"/>
</dbReference>
<dbReference type="FunFam" id="1.20.1050.10:FF:000004">
    <property type="entry name" value="Glutathione S-transferase F2"/>
    <property type="match status" value="1"/>
</dbReference>
<dbReference type="HOGENOM" id="CLU_011226_5_1_1"/>
<dbReference type="PANTHER" id="PTHR43900:SF3">
    <property type="entry name" value="GLUTATHIONE S-TRANSFERASE RHO"/>
    <property type="match status" value="1"/>
</dbReference>
<dbReference type="InterPro" id="IPR036249">
    <property type="entry name" value="Thioredoxin-like_sf"/>
</dbReference>
<evidence type="ECO:0000256" key="4">
    <source>
        <dbReference type="ARBA" id="ARBA00047960"/>
    </source>
</evidence>
<dbReference type="AlphaFoldDB" id="K5WM77"/>
<dbReference type="Pfam" id="PF00043">
    <property type="entry name" value="GST_C"/>
    <property type="match status" value="1"/>
</dbReference>
<dbReference type="Pfam" id="PF13417">
    <property type="entry name" value="GST_N_3"/>
    <property type="match status" value="1"/>
</dbReference>
<organism evidence="7 8">
    <name type="scientific">Agaricus bisporus var. burnettii (strain JB137-S8 / ATCC MYA-4627 / FGSC 10392)</name>
    <name type="common">White button mushroom</name>
    <dbReference type="NCBI Taxonomy" id="597362"/>
    <lineage>
        <taxon>Eukaryota</taxon>
        <taxon>Fungi</taxon>
        <taxon>Dikarya</taxon>
        <taxon>Basidiomycota</taxon>
        <taxon>Agaricomycotina</taxon>
        <taxon>Agaricomycetes</taxon>
        <taxon>Agaricomycetidae</taxon>
        <taxon>Agaricales</taxon>
        <taxon>Agaricineae</taxon>
        <taxon>Agaricaceae</taxon>
        <taxon>Agaricus</taxon>
    </lineage>
</organism>
<dbReference type="GO" id="GO:0004364">
    <property type="term" value="F:glutathione transferase activity"/>
    <property type="evidence" value="ECO:0007669"/>
    <property type="project" value="UniProtKB-EC"/>
</dbReference>
<dbReference type="InterPro" id="IPR010987">
    <property type="entry name" value="Glutathione-S-Trfase_C-like"/>
</dbReference>
<feature type="domain" description="GST N-terminal" evidence="5">
    <location>
        <begin position="1"/>
        <end position="82"/>
    </location>
</feature>
<dbReference type="EMBL" id="JH971402">
    <property type="protein sequence ID" value="EKM76426.1"/>
    <property type="molecule type" value="Genomic_DNA"/>
</dbReference>
<keyword evidence="8" id="KW-1185">Reference proteome</keyword>
<dbReference type="InterPro" id="IPR040079">
    <property type="entry name" value="Glutathione_S-Trfase"/>
</dbReference>
<dbReference type="PROSITE" id="PS50404">
    <property type="entry name" value="GST_NTER"/>
    <property type="match status" value="1"/>
</dbReference>
<gene>
    <name evidence="7" type="ORF">AGABI1DRAFT_63101</name>
</gene>
<dbReference type="PROSITE" id="PS50405">
    <property type="entry name" value="GST_CTER"/>
    <property type="match status" value="1"/>
</dbReference>
<dbReference type="OrthoDB" id="249703at2759"/>